<accession>M4VFK5</accession>
<comment type="caution">
    <text evidence="2">Lacks conserved residue(s) required for the propagation of feature annotation.</text>
</comment>
<sequence>MPMTGLQLLQFVRTDSTYEHKNVPFIMITAESRPENVMEAKQAGVDNYIIKPFNADTLETKIKSVMTKKQR</sequence>
<feature type="domain" description="Response regulatory" evidence="3">
    <location>
        <begin position="1"/>
        <end position="66"/>
    </location>
</feature>
<dbReference type="EMBL" id="CP003538">
    <property type="protein sequence ID" value="AGH97275.1"/>
    <property type="molecule type" value="Genomic_DNA"/>
</dbReference>
<dbReference type="AlphaFoldDB" id="M4VFK5"/>
<dbReference type="Proteomes" id="UP000011932">
    <property type="component" value="Chromosome"/>
</dbReference>
<evidence type="ECO:0000256" key="1">
    <source>
        <dbReference type="ARBA" id="ARBA00022553"/>
    </source>
</evidence>
<evidence type="ECO:0000313" key="5">
    <source>
        <dbReference type="Proteomes" id="UP000011932"/>
    </source>
</evidence>
<dbReference type="InterPro" id="IPR050595">
    <property type="entry name" value="Bact_response_regulator"/>
</dbReference>
<dbReference type="PANTHER" id="PTHR44591">
    <property type="entry name" value="STRESS RESPONSE REGULATOR PROTEIN 1"/>
    <property type="match status" value="1"/>
</dbReference>
<dbReference type="PROSITE" id="PS50110">
    <property type="entry name" value="RESPONSE_REGULATORY"/>
    <property type="match status" value="1"/>
</dbReference>
<organism evidence="4 5">
    <name type="scientific">Micavibrio aeruginosavorus EPB</name>
    <dbReference type="NCBI Taxonomy" id="349215"/>
    <lineage>
        <taxon>Bacteria</taxon>
        <taxon>Pseudomonadati</taxon>
        <taxon>Bdellovibrionota</taxon>
        <taxon>Bdellovibrionia</taxon>
        <taxon>Bdellovibrionales</taxon>
        <taxon>Pseudobdellovibrionaceae</taxon>
        <taxon>Micavibrio</taxon>
    </lineage>
</organism>
<dbReference type="PANTHER" id="PTHR44591:SF3">
    <property type="entry name" value="RESPONSE REGULATORY DOMAIN-CONTAINING PROTEIN"/>
    <property type="match status" value="1"/>
</dbReference>
<dbReference type="Gene3D" id="3.40.50.2300">
    <property type="match status" value="1"/>
</dbReference>
<dbReference type="InterPro" id="IPR011006">
    <property type="entry name" value="CheY-like_superfamily"/>
</dbReference>
<dbReference type="Pfam" id="PF00072">
    <property type="entry name" value="Response_reg"/>
    <property type="match status" value="1"/>
</dbReference>
<evidence type="ECO:0000259" key="3">
    <source>
        <dbReference type="PROSITE" id="PS50110"/>
    </source>
</evidence>
<evidence type="ECO:0000313" key="4">
    <source>
        <dbReference type="EMBL" id="AGH97275.1"/>
    </source>
</evidence>
<evidence type="ECO:0000256" key="2">
    <source>
        <dbReference type="PROSITE-ProRule" id="PRU00169"/>
    </source>
</evidence>
<reference evidence="4 5" key="1">
    <citation type="journal article" date="2013" name="ISME J.">
        <title>By their genes ye shall know them: genomic signatures of predatory bacteria.</title>
        <authorList>
            <person name="Pasternak Z."/>
            <person name="Pietrokovski S."/>
            <person name="Rotem O."/>
            <person name="Gophna U."/>
            <person name="Lurie-Weinberger M.N."/>
            <person name="Jurkevitch E."/>
        </authorList>
    </citation>
    <scope>NUCLEOTIDE SEQUENCE [LARGE SCALE GENOMIC DNA]</scope>
    <source>
        <strain evidence="4">EPB</strain>
    </source>
</reference>
<dbReference type="HOGENOM" id="CLU_204993_0_0_5"/>
<protein>
    <submittedName>
        <fullName evidence="4">Chemotaxis regulator-transmits chemoreceptor signals to flagelllar motor components CheY</fullName>
    </submittedName>
</protein>
<dbReference type="SUPFAM" id="SSF52172">
    <property type="entry name" value="CheY-like"/>
    <property type="match status" value="1"/>
</dbReference>
<keyword evidence="4" id="KW-0675">Receptor</keyword>
<dbReference type="InterPro" id="IPR001789">
    <property type="entry name" value="Sig_transdc_resp-reg_receiver"/>
</dbReference>
<dbReference type="STRING" id="349215.A11S_448"/>
<dbReference type="GO" id="GO:0000160">
    <property type="term" value="P:phosphorelay signal transduction system"/>
    <property type="evidence" value="ECO:0007669"/>
    <property type="project" value="InterPro"/>
</dbReference>
<proteinExistence type="predicted"/>
<gene>
    <name evidence="4" type="ORF">A11S_448</name>
</gene>
<keyword evidence="1" id="KW-0597">Phosphoprotein</keyword>
<dbReference type="KEGG" id="man:A11S_448"/>
<name>M4VFK5_9BACT</name>